<evidence type="ECO:0000256" key="6">
    <source>
        <dbReference type="ARBA" id="ARBA00020337"/>
    </source>
</evidence>
<dbReference type="GO" id="GO:0017057">
    <property type="term" value="F:6-phosphogluconolactonase activity"/>
    <property type="evidence" value="ECO:0007669"/>
    <property type="project" value="UniProtKB-UniRule"/>
</dbReference>
<dbReference type="InterPro" id="IPR037171">
    <property type="entry name" value="NagB/RpiA_transferase-like"/>
</dbReference>
<evidence type="ECO:0000256" key="2">
    <source>
        <dbReference type="ARBA" id="ARBA00002681"/>
    </source>
</evidence>
<dbReference type="AlphaFoldDB" id="A0A6J4QFF6"/>
<evidence type="ECO:0000256" key="7">
    <source>
        <dbReference type="RuleBase" id="RU365095"/>
    </source>
</evidence>
<evidence type="ECO:0000313" key="9">
    <source>
        <dbReference type="EMBL" id="CAA9443406.1"/>
    </source>
</evidence>
<dbReference type="GO" id="GO:0005975">
    <property type="term" value="P:carbohydrate metabolic process"/>
    <property type="evidence" value="ECO:0007669"/>
    <property type="project" value="UniProtKB-UniRule"/>
</dbReference>
<dbReference type="SUPFAM" id="SSF100950">
    <property type="entry name" value="NagB/RpiA/CoA transferase-like"/>
    <property type="match status" value="1"/>
</dbReference>
<dbReference type="UniPathway" id="UPA00115">
    <property type="reaction ID" value="UER00409"/>
</dbReference>
<proteinExistence type="inferred from homology"/>
<evidence type="ECO:0000259" key="8">
    <source>
        <dbReference type="Pfam" id="PF01182"/>
    </source>
</evidence>
<dbReference type="GO" id="GO:0006098">
    <property type="term" value="P:pentose-phosphate shunt"/>
    <property type="evidence" value="ECO:0007669"/>
    <property type="project" value="UniProtKB-UniPathway"/>
</dbReference>
<dbReference type="PANTHER" id="PTHR11054:SF0">
    <property type="entry name" value="6-PHOSPHOGLUCONOLACTONASE"/>
    <property type="match status" value="1"/>
</dbReference>
<dbReference type="InterPro" id="IPR005900">
    <property type="entry name" value="6-phosphogluconolactonase_DevB"/>
</dbReference>
<dbReference type="NCBIfam" id="TIGR01198">
    <property type="entry name" value="pgl"/>
    <property type="match status" value="1"/>
</dbReference>
<dbReference type="CDD" id="cd01400">
    <property type="entry name" value="6PGL"/>
    <property type="match status" value="1"/>
</dbReference>
<dbReference type="PANTHER" id="PTHR11054">
    <property type="entry name" value="6-PHOSPHOGLUCONOLACTONASE"/>
    <property type="match status" value="1"/>
</dbReference>
<evidence type="ECO:0000256" key="1">
    <source>
        <dbReference type="ARBA" id="ARBA00000832"/>
    </source>
</evidence>
<comment type="pathway">
    <text evidence="3 7">Carbohydrate degradation; pentose phosphate pathway; D-ribulose 5-phosphate from D-glucose 6-phosphate (oxidative stage): step 2/3.</text>
</comment>
<evidence type="ECO:0000256" key="4">
    <source>
        <dbReference type="ARBA" id="ARBA00010662"/>
    </source>
</evidence>
<sequence>MSVRVYGSPEELAEAAAREFAARAEEAIEERGRFAVVLAGGSTPEAMYGILARDYMGRIDWSRVYVFFGDERNVHPDHEDSNHKMASEMLLDHVPVGNVHRMRGELSPDEAAEAYEEELRAFFRTEEVPRFDLILLGIGADGHTASLFPETSALEVHDRWVVANPVLGLGTTRITLTVPVMNAALAVYFLVAGEDKAEALAEILEGDADPRAYPARLIQPPGEPVWMLDQSAASLL</sequence>
<evidence type="ECO:0000256" key="5">
    <source>
        <dbReference type="ARBA" id="ARBA00013198"/>
    </source>
</evidence>
<protein>
    <recommendedName>
        <fullName evidence="6 7">6-phosphogluconolactonase</fullName>
        <shortName evidence="7">6PGL</shortName>
        <ecNumber evidence="5 7">3.1.1.31</ecNumber>
    </recommendedName>
</protein>
<comment type="similarity">
    <text evidence="4 7">Belongs to the glucosamine/galactosamine-6-phosphate isomerase family. 6-phosphogluconolactonase subfamily.</text>
</comment>
<organism evidence="9">
    <name type="scientific">uncultured Rubrobacteraceae bacterium</name>
    <dbReference type="NCBI Taxonomy" id="349277"/>
    <lineage>
        <taxon>Bacteria</taxon>
        <taxon>Bacillati</taxon>
        <taxon>Actinomycetota</taxon>
        <taxon>Rubrobacteria</taxon>
        <taxon>Rubrobacterales</taxon>
        <taxon>Rubrobacteraceae</taxon>
        <taxon>environmental samples</taxon>
    </lineage>
</organism>
<dbReference type="InterPro" id="IPR039104">
    <property type="entry name" value="6PGL"/>
</dbReference>
<gene>
    <name evidence="7" type="primary">pgl</name>
    <name evidence="9" type="ORF">AVDCRST_MAG58-178</name>
</gene>
<feature type="domain" description="Glucosamine/galactosamine-6-phosphate isomerase" evidence="8">
    <location>
        <begin position="8"/>
        <end position="223"/>
    </location>
</feature>
<dbReference type="InterPro" id="IPR006148">
    <property type="entry name" value="Glc/Gal-6P_isomerase"/>
</dbReference>
<keyword evidence="7 9" id="KW-0378">Hydrolase</keyword>
<dbReference type="Pfam" id="PF01182">
    <property type="entry name" value="Glucosamine_iso"/>
    <property type="match status" value="1"/>
</dbReference>
<dbReference type="EMBL" id="CADCVF010000003">
    <property type="protein sequence ID" value="CAA9443406.1"/>
    <property type="molecule type" value="Genomic_DNA"/>
</dbReference>
<name>A0A6J4QFF6_9ACTN</name>
<evidence type="ECO:0000256" key="3">
    <source>
        <dbReference type="ARBA" id="ARBA00004961"/>
    </source>
</evidence>
<comment type="function">
    <text evidence="2 7">Hydrolysis of 6-phosphogluconolactone to 6-phosphogluconate.</text>
</comment>
<dbReference type="Gene3D" id="3.40.50.1360">
    <property type="match status" value="1"/>
</dbReference>
<dbReference type="EC" id="3.1.1.31" evidence="5 7"/>
<comment type="catalytic activity">
    <reaction evidence="1 7">
        <text>6-phospho-D-glucono-1,5-lactone + H2O = 6-phospho-D-gluconate + H(+)</text>
        <dbReference type="Rhea" id="RHEA:12556"/>
        <dbReference type="ChEBI" id="CHEBI:15377"/>
        <dbReference type="ChEBI" id="CHEBI:15378"/>
        <dbReference type="ChEBI" id="CHEBI:57955"/>
        <dbReference type="ChEBI" id="CHEBI:58759"/>
        <dbReference type="EC" id="3.1.1.31"/>
    </reaction>
</comment>
<accession>A0A6J4QFF6</accession>
<reference evidence="9" key="1">
    <citation type="submission" date="2020-02" db="EMBL/GenBank/DDBJ databases">
        <authorList>
            <person name="Meier V. D."/>
        </authorList>
    </citation>
    <scope>NUCLEOTIDE SEQUENCE</scope>
    <source>
        <strain evidence="9">AVDCRST_MAG58</strain>
    </source>
</reference>